<organism evidence="2 3">
    <name type="scientific">Streptomyces coeruleofuscus</name>
    <dbReference type="NCBI Taxonomy" id="66879"/>
    <lineage>
        <taxon>Bacteria</taxon>
        <taxon>Bacillati</taxon>
        <taxon>Actinomycetota</taxon>
        <taxon>Actinomycetes</taxon>
        <taxon>Kitasatosporales</taxon>
        <taxon>Streptomycetaceae</taxon>
        <taxon>Streptomyces</taxon>
    </lineage>
</organism>
<keyword evidence="3" id="KW-1185">Reference proteome</keyword>
<feature type="region of interest" description="Disordered" evidence="1">
    <location>
        <begin position="56"/>
        <end position="85"/>
    </location>
</feature>
<dbReference type="Gene3D" id="3.30.1490.70">
    <property type="match status" value="1"/>
</dbReference>
<evidence type="ECO:0000313" key="2">
    <source>
        <dbReference type="EMBL" id="GAA2402593.1"/>
    </source>
</evidence>
<dbReference type="EMBL" id="BAAASE010000005">
    <property type="protein sequence ID" value="GAA2402593.1"/>
    <property type="molecule type" value="Genomic_DNA"/>
</dbReference>
<accession>A0ABN3IEM3</accession>
<protein>
    <recommendedName>
        <fullName evidence="4">ATP-dependent DNA ligase family profile domain-containing protein</fullName>
    </recommendedName>
</protein>
<reference evidence="2 3" key="1">
    <citation type="journal article" date="2019" name="Int. J. Syst. Evol. Microbiol.">
        <title>The Global Catalogue of Microorganisms (GCM) 10K type strain sequencing project: providing services to taxonomists for standard genome sequencing and annotation.</title>
        <authorList>
            <consortium name="The Broad Institute Genomics Platform"/>
            <consortium name="The Broad Institute Genome Sequencing Center for Infectious Disease"/>
            <person name="Wu L."/>
            <person name="Ma J."/>
        </authorList>
    </citation>
    <scope>NUCLEOTIDE SEQUENCE [LARGE SCALE GENOMIC DNA]</scope>
    <source>
        <strain evidence="2 3">JCM 4358</strain>
    </source>
</reference>
<comment type="caution">
    <text evidence="2">The sequence shown here is derived from an EMBL/GenBank/DDBJ whole genome shotgun (WGS) entry which is preliminary data.</text>
</comment>
<sequence>MEGMVRDVDAARADADLTRAHPGLRPGWAAEPKWDGFRALVSVDTGHVVLKARHQTGPRRVPGGCGRHSAAAGRDRAGRRAGRVGGRTARLPAIAEPVAAAWRWGARASEERSAHFVFSAKLSVVSPSIVTTPNFAKNSQRRRMLSHDSVLMALAEIGTSYAPHACRQS</sequence>
<proteinExistence type="predicted"/>
<dbReference type="Proteomes" id="UP001499986">
    <property type="component" value="Unassembled WGS sequence"/>
</dbReference>
<evidence type="ECO:0000313" key="3">
    <source>
        <dbReference type="Proteomes" id="UP001499986"/>
    </source>
</evidence>
<evidence type="ECO:0008006" key="4">
    <source>
        <dbReference type="Google" id="ProtNLM"/>
    </source>
</evidence>
<name>A0ABN3IEM3_9ACTN</name>
<dbReference type="Gene3D" id="3.30.470.30">
    <property type="entry name" value="DNA ligase/mRNA capping enzyme"/>
    <property type="match status" value="1"/>
</dbReference>
<gene>
    <name evidence="2" type="ORF">GCM10010255_40480</name>
</gene>
<evidence type="ECO:0000256" key="1">
    <source>
        <dbReference type="SAM" id="MobiDB-lite"/>
    </source>
</evidence>